<protein>
    <recommendedName>
        <fullName evidence="3">N-acetyltransferase domain-containing protein</fullName>
    </recommendedName>
</protein>
<gene>
    <name evidence="1" type="ORF">DI392_06520</name>
</gene>
<dbReference type="AlphaFoldDB" id="A0A2U3BAN2"/>
<organism evidence="1 2">
    <name type="scientific">Vibrio albus</name>
    <dbReference type="NCBI Taxonomy" id="2200953"/>
    <lineage>
        <taxon>Bacteria</taxon>
        <taxon>Pseudomonadati</taxon>
        <taxon>Pseudomonadota</taxon>
        <taxon>Gammaproteobacteria</taxon>
        <taxon>Vibrionales</taxon>
        <taxon>Vibrionaceae</taxon>
        <taxon>Vibrio</taxon>
    </lineage>
</organism>
<dbReference type="Gene3D" id="3.40.630.30">
    <property type="match status" value="1"/>
</dbReference>
<keyword evidence="2" id="KW-1185">Reference proteome</keyword>
<name>A0A2U3BAN2_9VIBR</name>
<comment type="caution">
    <text evidence="1">The sequence shown here is derived from an EMBL/GenBank/DDBJ whole genome shotgun (WGS) entry which is preliminary data.</text>
</comment>
<dbReference type="InterPro" id="IPR016181">
    <property type="entry name" value="Acyl_CoA_acyltransferase"/>
</dbReference>
<dbReference type="EMBL" id="QFWT01000003">
    <property type="protein sequence ID" value="PWI33850.1"/>
    <property type="molecule type" value="Genomic_DNA"/>
</dbReference>
<dbReference type="Proteomes" id="UP000245362">
    <property type="component" value="Unassembled WGS sequence"/>
</dbReference>
<accession>A0A2U3BAN2</accession>
<dbReference type="SUPFAM" id="SSF55729">
    <property type="entry name" value="Acyl-CoA N-acyltransferases (Nat)"/>
    <property type="match status" value="1"/>
</dbReference>
<evidence type="ECO:0008006" key="3">
    <source>
        <dbReference type="Google" id="ProtNLM"/>
    </source>
</evidence>
<proteinExistence type="predicted"/>
<reference evidence="1 2" key="1">
    <citation type="submission" date="2018-05" db="EMBL/GenBank/DDBJ databases">
        <title>Vibrio limimaris sp. nov., isolated from marine sediment.</title>
        <authorList>
            <person name="Li C.-M."/>
        </authorList>
    </citation>
    <scope>NUCLEOTIDE SEQUENCE [LARGE SCALE GENOMIC DNA]</scope>
    <source>
        <strain evidence="1 2">E4404</strain>
    </source>
</reference>
<sequence length="265" mass="29999">MNSTAKSDPCLRDNLSIPLDCLKKHSLPYTENNISYDILYEKDILRAAACLTEAYFSDPKTQLCAQTELIGYQQYFKKYNPMFLDICKAAVEKESPPSFIAKTLSEEVVGVLLTGECHSDDLEAAHPLCSAAAPPEYEPVIDMVKQLDLQISQQYPEIKTHKTLHLCNEGVLPEYRHREVGLNLGLLCMEHAISGGYDYVIAETSTRATQYILQKYVRFSVVAELNYKTYSFKGQHPFAHLADLPSELSCQSYLAMVKQIDRRKN</sequence>
<dbReference type="RefSeq" id="WP_109319102.1">
    <property type="nucleotide sequence ID" value="NZ_QFWT01000003.1"/>
</dbReference>
<evidence type="ECO:0000313" key="2">
    <source>
        <dbReference type="Proteomes" id="UP000245362"/>
    </source>
</evidence>
<evidence type="ECO:0000313" key="1">
    <source>
        <dbReference type="EMBL" id="PWI33850.1"/>
    </source>
</evidence>